<protein>
    <submittedName>
        <fullName evidence="3">Uncharacterized protein</fullName>
    </submittedName>
</protein>
<dbReference type="PROSITE" id="PS51257">
    <property type="entry name" value="PROKAR_LIPOPROTEIN"/>
    <property type="match status" value="1"/>
</dbReference>
<name>A0A497XW56_9AQUI</name>
<reference evidence="3 4" key="1">
    <citation type="submission" date="2018-10" db="EMBL/GenBank/DDBJ databases">
        <title>Genomic Encyclopedia of Archaeal and Bacterial Type Strains, Phase II (KMG-II): from individual species to whole genera.</title>
        <authorList>
            <person name="Goeker M."/>
        </authorList>
    </citation>
    <scope>NUCLEOTIDE SEQUENCE [LARGE SCALE GENOMIC DNA]</scope>
    <source>
        <strain evidence="3 4">DSM 16510</strain>
    </source>
</reference>
<dbReference type="Proteomes" id="UP000267841">
    <property type="component" value="Unassembled WGS sequence"/>
</dbReference>
<feature type="region of interest" description="Disordered" evidence="1">
    <location>
        <begin position="330"/>
        <end position="350"/>
    </location>
</feature>
<dbReference type="AlphaFoldDB" id="A0A497XW56"/>
<proteinExistence type="predicted"/>
<feature type="compositionally biased region" description="Polar residues" evidence="1">
    <location>
        <begin position="38"/>
        <end position="48"/>
    </location>
</feature>
<sequence length="363" mass="37966">MSGKRLLAGVSLVSLALFGCGGGGGGGETISGVWEGSYTDQSGPTSGSPAEGPICLEINQNGAQVTGKAWVSGYIWGGSYSGTASGTTFTGQVSGNDLNDQSVTVNFDGNISGDKISGTVTIGSKTYNINLDKKSKSNCGWASRELALAFGRALGGAISGNPSSPDPTGNILASFITVVPRVDVKVDTQTYQNWWACIWEIRDTTGGTPSEYTVAGIVDTTTFSRFAGWYVSNATPSIGLKDSSSNYQAQQVDATLGNSGDVALYTDGTLTFFSDGTSDTYFNNGTQLQAGSNPFYVSPCDPDTGTQYKVWMTNISSFYIKFDGPGTDFQNHSFESPPGASNTPPSTNDEIPALYIEKVSCTP</sequence>
<dbReference type="OrthoDB" id="12293at2"/>
<gene>
    <name evidence="3" type="ORF">BCF55_1694</name>
</gene>
<evidence type="ECO:0000256" key="2">
    <source>
        <dbReference type="SAM" id="SignalP"/>
    </source>
</evidence>
<feature type="signal peptide" evidence="2">
    <location>
        <begin position="1"/>
        <end position="19"/>
    </location>
</feature>
<feature type="compositionally biased region" description="Polar residues" evidence="1">
    <location>
        <begin position="330"/>
        <end position="349"/>
    </location>
</feature>
<evidence type="ECO:0000313" key="3">
    <source>
        <dbReference type="EMBL" id="RLJ71392.1"/>
    </source>
</evidence>
<evidence type="ECO:0000256" key="1">
    <source>
        <dbReference type="SAM" id="MobiDB-lite"/>
    </source>
</evidence>
<keyword evidence="4" id="KW-1185">Reference proteome</keyword>
<feature type="chain" id="PRO_5019737710" evidence="2">
    <location>
        <begin position="20"/>
        <end position="363"/>
    </location>
</feature>
<feature type="region of interest" description="Disordered" evidence="1">
    <location>
        <begin position="31"/>
        <end position="51"/>
    </location>
</feature>
<organism evidence="3 4">
    <name type="scientific">Hydrogenivirga caldilitoris</name>
    <dbReference type="NCBI Taxonomy" id="246264"/>
    <lineage>
        <taxon>Bacteria</taxon>
        <taxon>Pseudomonadati</taxon>
        <taxon>Aquificota</taxon>
        <taxon>Aquificia</taxon>
        <taxon>Aquificales</taxon>
        <taxon>Aquificaceae</taxon>
        <taxon>Hydrogenivirga</taxon>
    </lineage>
</organism>
<accession>A0A497XW56</accession>
<comment type="caution">
    <text evidence="3">The sequence shown here is derived from an EMBL/GenBank/DDBJ whole genome shotgun (WGS) entry which is preliminary data.</text>
</comment>
<keyword evidence="2" id="KW-0732">Signal</keyword>
<evidence type="ECO:0000313" key="4">
    <source>
        <dbReference type="Proteomes" id="UP000267841"/>
    </source>
</evidence>
<dbReference type="RefSeq" id="WP_121012737.1">
    <property type="nucleotide sequence ID" value="NZ_RCCJ01000001.1"/>
</dbReference>
<dbReference type="EMBL" id="RCCJ01000001">
    <property type="protein sequence ID" value="RLJ71392.1"/>
    <property type="molecule type" value="Genomic_DNA"/>
</dbReference>